<accession>A0A1I5IBH0</accession>
<proteinExistence type="predicted"/>
<dbReference type="Proteomes" id="UP000199614">
    <property type="component" value="Unassembled WGS sequence"/>
</dbReference>
<dbReference type="RefSeq" id="WP_177238875.1">
    <property type="nucleotide sequence ID" value="NZ_FOUY01000094.1"/>
</dbReference>
<name>A0A1I5IBH0_PSUAM</name>
<evidence type="ECO:0000313" key="1">
    <source>
        <dbReference type="EMBL" id="SFO57659.1"/>
    </source>
</evidence>
<dbReference type="AlphaFoldDB" id="A0A1I5IBH0"/>
<gene>
    <name evidence="1" type="ORF">SAMN05216207_10949</name>
</gene>
<protein>
    <submittedName>
        <fullName evidence="1">Uncharacterized protein</fullName>
    </submittedName>
</protein>
<reference evidence="1 2" key="1">
    <citation type="submission" date="2016-10" db="EMBL/GenBank/DDBJ databases">
        <authorList>
            <person name="de Groot N.N."/>
        </authorList>
    </citation>
    <scope>NUCLEOTIDE SEQUENCE [LARGE SCALE GENOMIC DNA]</scope>
    <source>
        <strain evidence="1 2">CGMCC 4.1877</strain>
    </source>
</reference>
<dbReference type="EMBL" id="FOUY01000094">
    <property type="protein sequence ID" value="SFO57659.1"/>
    <property type="molecule type" value="Genomic_DNA"/>
</dbReference>
<organism evidence="1 2">
    <name type="scientific">Pseudonocardia ammonioxydans</name>
    <dbReference type="NCBI Taxonomy" id="260086"/>
    <lineage>
        <taxon>Bacteria</taxon>
        <taxon>Bacillati</taxon>
        <taxon>Actinomycetota</taxon>
        <taxon>Actinomycetes</taxon>
        <taxon>Pseudonocardiales</taxon>
        <taxon>Pseudonocardiaceae</taxon>
        <taxon>Pseudonocardia</taxon>
    </lineage>
</organism>
<sequence>MLAALTARLPYYMACTLLRVARNTYIDTDHAATLVEHAKRLLRTP</sequence>
<evidence type="ECO:0000313" key="2">
    <source>
        <dbReference type="Proteomes" id="UP000199614"/>
    </source>
</evidence>
<keyword evidence="2" id="KW-1185">Reference proteome</keyword>
<dbReference type="STRING" id="260086.SAMN05216207_10949"/>